<reference evidence="1" key="1">
    <citation type="journal article" date="2024" name="Syst. Appl. Microbiol.">
        <title>First single-strain enrichments of Electrothrix cable bacteria, description of E. aestuarii sp. nov. and E. rattekaaiensis sp. nov., and proposal of a cable bacteria taxonomy following the rules of the SeqCode.</title>
        <authorList>
            <person name="Plum-Jensen L.E."/>
            <person name="Schramm A."/>
            <person name="Marshall I.P.G."/>
        </authorList>
    </citation>
    <scope>NUCLEOTIDE SEQUENCE</scope>
    <source>
        <strain evidence="1">Rat1</strain>
    </source>
</reference>
<proteinExistence type="predicted"/>
<name>A0AAU8M1R5_9BACT</name>
<sequence length="473" mass="55171">MPRNILLVEPNYKTKFPPLGLMKISSYHKLLGDKVQFVKGISQNAAYEYWDRIYVTTLFTYNWKVTVDTILHYKRLVRGDLSRLLVGGIMSSLEPKALWQETGVVPKVGVLSYPNALDEDNDLIVDEMLPDYHLFNGVQHNYTLIDDSYFGYSTRGCVHKCDFCGVHRLEPKFIEYQGLKPYIEAINDKYDEKCHLILFDNNILASNKFDNVISDILDLGFEKGAKFGPTRKMRRLDFNQGTDARLMTRHHVELLAKTAINPLRIAFDSIRYKDLYIKKVTLAADYGITKLSNYILYNHNDTPEDFWERLKINIDLNSHYGLKIYSFPMKYIPLNAKDRSYVDEKNWNWYFTRNVQRILNVMKGSVMTGEDFFFRAFGSTPEEFRTILHMPERILMFRSKEPQAEELDWLKKFNALVESERAELISILSKNRSKASLQKAYTKLNSLKLKKILLYYLPEPASTPLFEVLEGDA</sequence>
<reference evidence="1" key="2">
    <citation type="submission" date="2024-06" db="EMBL/GenBank/DDBJ databases">
        <authorList>
            <person name="Plum-Jensen L.E."/>
            <person name="Schramm A."/>
            <person name="Marshall I.P.G."/>
        </authorList>
    </citation>
    <scope>NUCLEOTIDE SEQUENCE</scope>
    <source>
        <strain evidence="1">Rat1</strain>
    </source>
</reference>
<dbReference type="SUPFAM" id="SSF102114">
    <property type="entry name" value="Radical SAM enzymes"/>
    <property type="match status" value="1"/>
</dbReference>
<organism evidence="1">
    <name type="scientific">Candidatus Electrothrix aestuarii</name>
    <dbReference type="NCBI Taxonomy" id="3062594"/>
    <lineage>
        <taxon>Bacteria</taxon>
        <taxon>Pseudomonadati</taxon>
        <taxon>Thermodesulfobacteriota</taxon>
        <taxon>Desulfobulbia</taxon>
        <taxon>Desulfobulbales</taxon>
        <taxon>Desulfobulbaceae</taxon>
        <taxon>Candidatus Electrothrix</taxon>
    </lineage>
</organism>
<evidence type="ECO:0000313" key="1">
    <source>
        <dbReference type="EMBL" id="XCN75066.1"/>
    </source>
</evidence>
<dbReference type="KEGG" id="eaj:Q3M24_10145"/>
<dbReference type="InterPro" id="IPR058240">
    <property type="entry name" value="rSAM_sf"/>
</dbReference>
<protein>
    <submittedName>
        <fullName evidence="1">Cobalamin-binding domain-containing protein</fullName>
    </submittedName>
</protein>
<accession>A0AAU8M1R5</accession>
<gene>
    <name evidence="1" type="ORF">Q3M24_10145</name>
</gene>
<dbReference type="EMBL" id="CP159373">
    <property type="protein sequence ID" value="XCN75066.1"/>
    <property type="molecule type" value="Genomic_DNA"/>
</dbReference>
<dbReference type="AlphaFoldDB" id="A0AAU8M1R5"/>